<keyword evidence="2" id="KW-1185">Reference proteome</keyword>
<accession>S9P2H6</accession>
<dbReference type="AlphaFoldDB" id="S9P2H6"/>
<dbReference type="RefSeq" id="WP_002628991.1">
    <property type="nucleotide sequence ID" value="NZ_ANAH02000064.1"/>
</dbReference>
<comment type="caution">
    <text evidence="1">The sequence shown here is derived from an EMBL/GenBank/DDBJ whole genome shotgun (WGS) entry which is preliminary data.</text>
</comment>
<name>S9P2H6_CYSF2</name>
<dbReference type="GO" id="GO:0030246">
    <property type="term" value="F:carbohydrate binding"/>
    <property type="evidence" value="ECO:0007669"/>
    <property type="project" value="InterPro"/>
</dbReference>
<dbReference type="PROSITE" id="PS51257">
    <property type="entry name" value="PROKAR_LIPOPROTEIN"/>
    <property type="match status" value="1"/>
</dbReference>
<evidence type="ECO:0008006" key="3">
    <source>
        <dbReference type="Google" id="ProtNLM"/>
    </source>
</evidence>
<dbReference type="EMBL" id="ANAH02000064">
    <property type="protein sequence ID" value="EPX57361.1"/>
    <property type="molecule type" value="Genomic_DNA"/>
</dbReference>
<dbReference type="InterPro" id="IPR013784">
    <property type="entry name" value="Carb-bd-like_fold"/>
</dbReference>
<dbReference type="OrthoDB" id="5514692at2"/>
<gene>
    <name evidence="1" type="ORF">D187_007115</name>
</gene>
<dbReference type="SUPFAM" id="SSF49452">
    <property type="entry name" value="Starch-binding domain-like"/>
    <property type="match status" value="1"/>
</dbReference>
<evidence type="ECO:0000313" key="2">
    <source>
        <dbReference type="Proteomes" id="UP000011682"/>
    </source>
</evidence>
<sequence>MKWFLLIPLASVVLVGCGAIEPPPLEYPHATVIFDVTVPEGTPADAVITVLGSHASLGGNVAPGFYLRRQANGHYTGMVRLPVDAEVSYTLWREDVWTPELSSEGSPMPPRSFHVAGDMTVSAQVAHWGEPLQGPPSP</sequence>
<protein>
    <recommendedName>
        <fullName evidence="3">Lipoprotein</fullName>
    </recommendedName>
</protein>
<dbReference type="Proteomes" id="UP000011682">
    <property type="component" value="Unassembled WGS sequence"/>
</dbReference>
<reference evidence="1" key="1">
    <citation type="submission" date="2013-05" db="EMBL/GenBank/DDBJ databases">
        <title>Genome assembly of Cystobacter fuscus DSM 2262.</title>
        <authorList>
            <person name="Sharma G."/>
            <person name="Khatri I."/>
            <person name="Kaur C."/>
            <person name="Mayilraj S."/>
            <person name="Subramanian S."/>
        </authorList>
    </citation>
    <scope>NUCLEOTIDE SEQUENCE [LARGE SCALE GENOMIC DNA]</scope>
    <source>
        <strain evidence="1">DSM 2262</strain>
    </source>
</reference>
<proteinExistence type="predicted"/>
<evidence type="ECO:0000313" key="1">
    <source>
        <dbReference type="EMBL" id="EPX57361.1"/>
    </source>
</evidence>
<organism evidence="1 2">
    <name type="scientific">Cystobacter fuscus (strain ATCC 25194 / DSM 2262 / NBRC 100088 / M29)</name>
    <dbReference type="NCBI Taxonomy" id="1242864"/>
    <lineage>
        <taxon>Bacteria</taxon>
        <taxon>Pseudomonadati</taxon>
        <taxon>Myxococcota</taxon>
        <taxon>Myxococcia</taxon>
        <taxon>Myxococcales</taxon>
        <taxon>Cystobacterineae</taxon>
        <taxon>Archangiaceae</taxon>
        <taxon>Cystobacter</taxon>
    </lineage>
</organism>